<dbReference type="PROSITE" id="PS51708">
    <property type="entry name" value="CHAD"/>
    <property type="match status" value="1"/>
</dbReference>
<dbReference type="Gene3D" id="1.40.20.10">
    <property type="entry name" value="CHAD domain"/>
    <property type="match status" value="1"/>
</dbReference>
<evidence type="ECO:0000313" key="3">
    <source>
        <dbReference type="Proteomes" id="UP000557193"/>
    </source>
</evidence>
<protein>
    <submittedName>
        <fullName evidence="2">CHAD domain-containing protein</fullName>
    </submittedName>
</protein>
<dbReference type="EMBL" id="JACHLL010000003">
    <property type="protein sequence ID" value="MBB6341695.1"/>
    <property type="molecule type" value="Genomic_DNA"/>
</dbReference>
<proteinExistence type="predicted"/>
<dbReference type="RefSeq" id="WP_184682654.1">
    <property type="nucleotide sequence ID" value="NZ_JACHLL010000003.1"/>
</dbReference>
<name>A0A7X0BS01_9PSED</name>
<dbReference type="PANTHER" id="PTHR39339">
    <property type="entry name" value="SLR1444 PROTEIN"/>
    <property type="match status" value="1"/>
</dbReference>
<evidence type="ECO:0000259" key="1">
    <source>
        <dbReference type="PROSITE" id="PS51708"/>
    </source>
</evidence>
<accession>A0A7X0BS01</accession>
<dbReference type="InterPro" id="IPR038186">
    <property type="entry name" value="CHAD_dom_sf"/>
</dbReference>
<organism evidence="2 3">
    <name type="scientific">Pseudomonas fluvialis</name>
    <dbReference type="NCBI Taxonomy" id="1793966"/>
    <lineage>
        <taxon>Bacteria</taxon>
        <taxon>Pseudomonadati</taxon>
        <taxon>Pseudomonadota</taxon>
        <taxon>Gammaproteobacteria</taxon>
        <taxon>Pseudomonadales</taxon>
        <taxon>Pseudomonadaceae</taxon>
        <taxon>Pseudomonas</taxon>
    </lineage>
</organism>
<comment type="caution">
    <text evidence="2">The sequence shown here is derived from an EMBL/GenBank/DDBJ whole genome shotgun (WGS) entry which is preliminary data.</text>
</comment>
<gene>
    <name evidence="2" type="ORF">HNP49_001863</name>
</gene>
<dbReference type="SMART" id="SM00880">
    <property type="entry name" value="CHAD"/>
    <property type="match status" value="1"/>
</dbReference>
<keyword evidence="3" id="KW-1185">Reference proteome</keyword>
<dbReference type="Pfam" id="PF05235">
    <property type="entry name" value="CHAD"/>
    <property type="match status" value="1"/>
</dbReference>
<evidence type="ECO:0000313" key="2">
    <source>
        <dbReference type="EMBL" id="MBB6341695.1"/>
    </source>
</evidence>
<dbReference type="InterPro" id="IPR007899">
    <property type="entry name" value="CHAD_dom"/>
</dbReference>
<dbReference type="PANTHER" id="PTHR39339:SF1">
    <property type="entry name" value="CHAD DOMAIN-CONTAINING PROTEIN"/>
    <property type="match status" value="1"/>
</dbReference>
<dbReference type="Proteomes" id="UP000557193">
    <property type="component" value="Unassembled WGS sequence"/>
</dbReference>
<dbReference type="AlphaFoldDB" id="A0A7X0BS01"/>
<sequence length="241" mass="27722">MSECGRLLVQVLRLSAQLHLSAQQLREDDDEALHRLRIALRSLDALLRLLPTEISGSLRLRVRACARVSGVLRDYQVLAAQLPPGAGGEGIGLAQATAWLQQTGLLQQLQTELEVWPQQLLLAEDKALRRHLAQTRRRQWQVLCEALEGDSVDWHRLRLLIKQVRYSAELLPGDRPIRPRQLRELRRLQVLLGDWHDRQRWLELAQGVAALQPLQQRWQVELVQLSTSLPEVLQQLARRLH</sequence>
<reference evidence="2 3" key="1">
    <citation type="submission" date="2020-08" db="EMBL/GenBank/DDBJ databases">
        <title>Functional genomics of gut bacteria from endangered species of beetles.</title>
        <authorList>
            <person name="Carlos-Shanley C."/>
        </authorList>
    </citation>
    <scope>NUCLEOTIDE SEQUENCE [LARGE SCALE GENOMIC DNA]</scope>
    <source>
        <strain evidence="2 3">S00202</strain>
    </source>
</reference>
<feature type="domain" description="CHAD" evidence="1">
    <location>
        <begin position="1"/>
        <end position="238"/>
    </location>
</feature>